<dbReference type="InterPro" id="IPR013655">
    <property type="entry name" value="PAS_fold_3"/>
</dbReference>
<evidence type="ECO:0000259" key="1">
    <source>
        <dbReference type="PROSITE" id="PS50112"/>
    </source>
</evidence>
<keyword evidence="3" id="KW-1185">Reference proteome</keyword>
<dbReference type="RefSeq" id="WP_193112936.1">
    <property type="nucleotide sequence ID" value="NZ_CP041165.1"/>
</dbReference>
<dbReference type="SUPFAM" id="SSF55785">
    <property type="entry name" value="PYP-like sensor domain (PAS domain)"/>
    <property type="match status" value="1"/>
</dbReference>
<reference evidence="2 3" key="1">
    <citation type="submission" date="2019-06" db="EMBL/GenBank/DDBJ databases">
        <title>Sulfurimonas gotlandica sp. nov., a chemoautotrophic and psychrotolerant epsilonproteobacterium isolated from a pelagic redoxcline, and an emended description of the genus Sulfurimonas.</title>
        <authorList>
            <person name="Wang S."/>
            <person name="Jiang L."/>
            <person name="Shao Z."/>
        </authorList>
    </citation>
    <scope>NUCLEOTIDE SEQUENCE [LARGE SCALE GENOMIC DNA]</scope>
    <source>
        <strain evidence="2 3">B2</strain>
    </source>
</reference>
<dbReference type="NCBIfam" id="TIGR00229">
    <property type="entry name" value="sensory_box"/>
    <property type="match status" value="1"/>
</dbReference>
<evidence type="ECO:0000313" key="2">
    <source>
        <dbReference type="EMBL" id="QOP41619.1"/>
    </source>
</evidence>
<sequence length="189" mass="22159">MKKQQDLQNSKEIKLSDIKPILSRTDLKGTIKYCNKYFQEISGYSENELIGAPHNIIRHPDMPKVIFKLMWERLKQQQDILAVVKNLSKSGDYYWVTTLFETKYHPFTKAPEGYLALRKAAPKKAVEAVIPLYQKLVEIENNEGVSASEDYLYNFLREQNKDYDTYMKDLVNYKGFIAKFFEGMSKMFT</sequence>
<organism evidence="2 3">
    <name type="scientific">Sulfurimonas marina</name>
    <dbReference type="NCBI Taxonomy" id="2590551"/>
    <lineage>
        <taxon>Bacteria</taxon>
        <taxon>Pseudomonadati</taxon>
        <taxon>Campylobacterota</taxon>
        <taxon>Epsilonproteobacteria</taxon>
        <taxon>Campylobacterales</taxon>
        <taxon>Sulfurimonadaceae</taxon>
        <taxon>Sulfurimonas</taxon>
    </lineage>
</organism>
<dbReference type="Proteomes" id="UP000593910">
    <property type="component" value="Chromosome"/>
</dbReference>
<evidence type="ECO:0000313" key="3">
    <source>
        <dbReference type="Proteomes" id="UP000593910"/>
    </source>
</evidence>
<name>A0A7M1AVZ6_9BACT</name>
<dbReference type="Pfam" id="PF08447">
    <property type="entry name" value="PAS_3"/>
    <property type="match status" value="1"/>
</dbReference>
<accession>A0A7M1AVZ6</accession>
<dbReference type="EMBL" id="CP041165">
    <property type="protein sequence ID" value="QOP41619.1"/>
    <property type="molecule type" value="Genomic_DNA"/>
</dbReference>
<dbReference type="AlphaFoldDB" id="A0A7M1AVZ6"/>
<dbReference type="Gene3D" id="3.30.450.20">
    <property type="entry name" value="PAS domain"/>
    <property type="match status" value="1"/>
</dbReference>
<proteinExistence type="predicted"/>
<dbReference type="InterPro" id="IPR035965">
    <property type="entry name" value="PAS-like_dom_sf"/>
</dbReference>
<dbReference type="PROSITE" id="PS50112">
    <property type="entry name" value="PAS"/>
    <property type="match status" value="1"/>
</dbReference>
<dbReference type="KEGG" id="smax:FJR03_07595"/>
<protein>
    <submittedName>
        <fullName evidence="2">PAS domain-containing protein</fullName>
    </submittedName>
</protein>
<feature type="domain" description="PAS" evidence="1">
    <location>
        <begin position="26"/>
        <end position="77"/>
    </location>
</feature>
<dbReference type="CDD" id="cd00130">
    <property type="entry name" value="PAS"/>
    <property type="match status" value="1"/>
</dbReference>
<gene>
    <name evidence="2" type="ORF">FJR03_07595</name>
</gene>
<dbReference type="InterPro" id="IPR000014">
    <property type="entry name" value="PAS"/>
</dbReference>